<evidence type="ECO:0000256" key="8">
    <source>
        <dbReference type="ARBA" id="ARBA00022989"/>
    </source>
</evidence>
<dbReference type="Proteomes" id="UP001355207">
    <property type="component" value="Chromosome 7"/>
</dbReference>
<comment type="similarity">
    <text evidence="3">Belongs to the VPS10-related sortilin family.</text>
</comment>
<evidence type="ECO:0000256" key="19">
    <source>
        <dbReference type="SAM" id="SignalP"/>
    </source>
</evidence>
<protein>
    <recommendedName>
        <fullName evidence="4">Vacuolar protein sorting/targeting protein 10</fullName>
    </recommendedName>
    <alternativeName>
        <fullName evidence="15">Carboxypeptidase Y receptor</fullName>
    </alternativeName>
    <alternativeName>
        <fullName evidence="14 16">Sortilin VPS10</fullName>
    </alternativeName>
</protein>
<dbReference type="SMART" id="SM00602">
    <property type="entry name" value="VPS10"/>
    <property type="match status" value="2"/>
</dbReference>
<evidence type="ECO:0000256" key="1">
    <source>
        <dbReference type="ARBA" id="ARBA00004167"/>
    </source>
</evidence>
<gene>
    <name evidence="21" type="ORF">L201_005607</name>
</gene>
<evidence type="ECO:0000256" key="7">
    <source>
        <dbReference type="ARBA" id="ARBA00022737"/>
    </source>
</evidence>
<dbReference type="FunFam" id="2.130.10.10:FF:000998">
    <property type="entry name" value="VPS10 homolog 2"/>
    <property type="match status" value="1"/>
</dbReference>
<reference evidence="21 22" key="1">
    <citation type="submission" date="2024-01" db="EMBL/GenBank/DDBJ databases">
        <title>Comparative genomics of Cryptococcus and Kwoniella reveals pathogenesis evolution and contrasting modes of karyotype evolution via chromosome fusion or intercentromeric recombination.</title>
        <authorList>
            <person name="Coelho M.A."/>
            <person name="David-Palma M."/>
            <person name="Shea T."/>
            <person name="Bowers K."/>
            <person name="McGinley-Smith S."/>
            <person name="Mohammad A.W."/>
            <person name="Gnirke A."/>
            <person name="Yurkov A.M."/>
            <person name="Nowrousian M."/>
            <person name="Sun S."/>
            <person name="Cuomo C.A."/>
            <person name="Heitman J."/>
        </authorList>
    </citation>
    <scope>NUCLEOTIDE SEQUENCE [LARGE SCALE GENOMIC DNA]</scope>
    <source>
        <strain evidence="21 22">CBS 6074</strain>
    </source>
</reference>
<dbReference type="GO" id="GO:0006896">
    <property type="term" value="P:Golgi to vacuole transport"/>
    <property type="evidence" value="ECO:0007669"/>
    <property type="project" value="TreeGrafter"/>
</dbReference>
<keyword evidence="5 18" id="KW-0812">Transmembrane</keyword>
<dbReference type="InterPro" id="IPR031778">
    <property type="entry name" value="Sortilin_N"/>
</dbReference>
<keyword evidence="9" id="KW-0333">Golgi apparatus</keyword>
<dbReference type="GO" id="GO:0006895">
    <property type="term" value="P:Golgi to endosome transport"/>
    <property type="evidence" value="ECO:0007669"/>
    <property type="project" value="TreeGrafter"/>
</dbReference>
<dbReference type="InterPro" id="IPR036278">
    <property type="entry name" value="Sialidase_sf"/>
</dbReference>
<keyword evidence="7" id="KW-0677">Repeat</keyword>
<evidence type="ECO:0000256" key="2">
    <source>
        <dbReference type="ARBA" id="ARBA00004198"/>
    </source>
</evidence>
<evidence type="ECO:0000256" key="5">
    <source>
        <dbReference type="ARBA" id="ARBA00022692"/>
    </source>
</evidence>
<keyword evidence="8 18" id="KW-1133">Transmembrane helix</keyword>
<dbReference type="InterPro" id="IPR015943">
    <property type="entry name" value="WD40/YVTN_repeat-like_dom_sf"/>
</dbReference>
<evidence type="ECO:0000256" key="18">
    <source>
        <dbReference type="SAM" id="Phobius"/>
    </source>
</evidence>
<keyword evidence="11" id="KW-0675">Receptor</keyword>
<dbReference type="FunFam" id="2.10.70.80:FF:000001">
    <property type="entry name" value="Sortilin-related VPS10 domain-containing receptor 1"/>
    <property type="match status" value="1"/>
</dbReference>
<dbReference type="EMBL" id="CP144104">
    <property type="protein sequence ID" value="WWC90671.1"/>
    <property type="molecule type" value="Genomic_DNA"/>
</dbReference>
<name>A0AAX4JYW3_9TREE</name>
<proteinExistence type="inferred from homology"/>
<evidence type="ECO:0000256" key="15">
    <source>
        <dbReference type="ARBA" id="ARBA00031354"/>
    </source>
</evidence>
<dbReference type="Gene3D" id="2.10.70.80">
    <property type="match status" value="2"/>
</dbReference>
<evidence type="ECO:0000256" key="17">
    <source>
        <dbReference type="ARBA" id="ARBA00046293"/>
    </source>
</evidence>
<evidence type="ECO:0000256" key="9">
    <source>
        <dbReference type="ARBA" id="ARBA00023034"/>
    </source>
</evidence>
<accession>A0AAX4JYW3</accession>
<dbReference type="GO" id="GO:0005794">
    <property type="term" value="C:Golgi apparatus"/>
    <property type="evidence" value="ECO:0007669"/>
    <property type="project" value="UniProtKB-SubCell"/>
</dbReference>
<comment type="function">
    <text evidence="13">Functions as a sorting receptor in the Golgi compartment required for the intracellular sorting and delivery of soluble vacuolar proteins, like carboxypeptidase Y (CPY) and proteinase A. Executes multiple rounds of sorting by cycling between the late Golgi and a prevacuolar endosome-like compartment.</text>
</comment>
<organism evidence="21 22">
    <name type="scientific">Kwoniella dendrophila CBS 6074</name>
    <dbReference type="NCBI Taxonomy" id="1295534"/>
    <lineage>
        <taxon>Eukaryota</taxon>
        <taxon>Fungi</taxon>
        <taxon>Dikarya</taxon>
        <taxon>Basidiomycota</taxon>
        <taxon>Agaricomycotina</taxon>
        <taxon>Tremellomycetes</taxon>
        <taxon>Tremellales</taxon>
        <taxon>Cryptococcaceae</taxon>
        <taxon>Kwoniella</taxon>
    </lineage>
</organism>
<dbReference type="SUPFAM" id="SSF110296">
    <property type="entry name" value="Oligoxyloglucan reducing end-specific cellobiohydrolase"/>
    <property type="match status" value="1"/>
</dbReference>
<keyword evidence="22" id="KW-1185">Reference proteome</keyword>
<dbReference type="FunFam" id="3.30.60.270:FF:000005">
    <property type="entry name" value="Sortilin"/>
    <property type="match status" value="1"/>
</dbReference>
<dbReference type="Gene3D" id="2.130.10.10">
    <property type="entry name" value="YVTN repeat-like/Quinoprotein amine dehydrogenase"/>
    <property type="match status" value="2"/>
</dbReference>
<feature type="domain" description="VPS10" evidence="20">
    <location>
        <begin position="43"/>
        <end position="698"/>
    </location>
</feature>
<dbReference type="Gene3D" id="3.30.60.270">
    <property type="match status" value="2"/>
</dbReference>
<keyword evidence="6 19" id="KW-0732">Signal</keyword>
<dbReference type="InterPro" id="IPR050310">
    <property type="entry name" value="VPS10-sortilin"/>
</dbReference>
<evidence type="ECO:0000259" key="20">
    <source>
        <dbReference type="SMART" id="SM00602"/>
    </source>
</evidence>
<evidence type="ECO:0000256" key="16">
    <source>
        <dbReference type="ARBA" id="ARBA00031902"/>
    </source>
</evidence>
<comment type="subcellular location">
    <subcellularLocation>
        <location evidence="2">Golgi apparatus</location>
        <location evidence="2">trans-Golgi network membrane</location>
    </subcellularLocation>
    <subcellularLocation>
        <location evidence="1">Membrane</location>
        <topology evidence="1">Single-pass membrane protein</topology>
    </subcellularLocation>
    <subcellularLocation>
        <location evidence="17">Prevacuolar compartment membrane</location>
    </subcellularLocation>
</comment>
<dbReference type="GO" id="GO:0005829">
    <property type="term" value="C:cytosol"/>
    <property type="evidence" value="ECO:0007669"/>
    <property type="project" value="GOC"/>
</dbReference>
<keyword evidence="10 18" id="KW-0472">Membrane</keyword>
<keyword evidence="12" id="KW-0325">Glycoprotein</keyword>
<dbReference type="RefSeq" id="XP_066077434.1">
    <property type="nucleotide sequence ID" value="XM_066221337.1"/>
</dbReference>
<dbReference type="GO" id="GO:0006623">
    <property type="term" value="P:protein targeting to vacuole"/>
    <property type="evidence" value="ECO:0007669"/>
    <property type="project" value="TreeGrafter"/>
</dbReference>
<evidence type="ECO:0000256" key="10">
    <source>
        <dbReference type="ARBA" id="ARBA00023136"/>
    </source>
</evidence>
<dbReference type="PANTHER" id="PTHR12106">
    <property type="entry name" value="SORTILIN RELATED"/>
    <property type="match status" value="1"/>
</dbReference>
<sequence length="1469" mass="164229">MLLMSVVCLLLTSLLVSAGDPEVTVTRVENLPNRLFYFDDTPVVLFHDPVKLTVMRSPDEGKTWSSISGPREGEAIRLVDHPHNNKMAFIIGRDTTHWVTYNQGDSWQSFETPREASLGASILSFHAEQDGWILFQGRACEDTGKGKWGGGRTCWDETYYTKDAFRTEPQLLLSQTSQCLFARSSPAFVNAPEALIFCVAFDQSNKSGGMHNFKESRLFSSEDWFENKKFVDLGIGKRARGVVGLGVVSKFMVAALKVSEGDGIKRAGGGDPMHLYVSTDGKEWRQTQFPHSALPDLKENAYTVVESTTHSIAVDILTSPSANIGTLFVSSSEGTYFVEALPDTNRNDYGIVDFEQLVGLEGVGIANVVSNREEVVGWGEDKKIKSKITYDDGSSWRFLKAPPTDMNGDDWVCNRDDIESCSLHVHSVTSPHNIGRVFSSTAPGYVMAVGSVGNSLLPYDECDTFLSTDAGLTWKMVQEGAHKYEFGDQGSVLVIVNDEEATDNVKYSYDGGNTWSQLDLGVTVKGLVLTTIPDSTSQKFLLIGTLPRRDSGKGGRHALIFLDFAPVQNRQCTDSDFERWYARSEEGNECLMGHKQWYQRRKLDAKCYVGHKFEDPIGHEENCACTDEDYECDFNYVRQDGECVPVGPEPVPAGTCNKPDDKYLGSSGYRKIPGNTCENRSDKAKDSPIMKECSSARPQEGKVSHVTHEFTSLITQHQYFAGSQTILLQLSDGTVWQSSNEGFSWKQLYEQENFLGVQMHPFASERGYLLTDTKKIYHTTDYGRSWNVITAPEMPNNLGIPIIDFHPTKPDWIIYTGSNNCEDTLSTKCRAVAYYSTDHGRRWKKIEEYVRNCAWARDARLKIDEREIICESYKNKKGSQLGADYNPLELIAGADYYSKKIKLFDAVVGFASFSEYLLVAQLNELAGTLSLQVSLDGYHFSEGQFPPSMRIENRAYTILESSTDSVFLHVTMNSDTNKEWGNIFKSNSNGTYYNLAVEHVNRNTAGYVDFEKMLGLDGIAVINIVANPAEADISGKKKIQSRITHNDGGTWKPMNPPAKDSLGQTYDCQSTSCSLQIHGYTERRDPKATYSSPSAVGLMLAVGNVGEELAAYTDSDVFLTRDGGFTWEEVHKDAHIWEFGDSGSILVLVNDEEATDHILYTTDEGLTWNEYVFGQTLRIKTIQTVPDDTSRRFLLIGNIPGKSDKSILVHLDFSAITNIKCQLSIEDPNHDDFQLWSPSEGREENCLFGRQTMYHRRIRDRNCYVGEKVDQPKTIVRNCTCTPADFECEFNYRRDASGNCVLVDGALPLSIDTEYEQCDGNTDYWYERTEYRKIPYSSCEGGERPDRGKRHECPGLVLRGGLGGLFWGSIAMIPFAFAGLAGWYYWTKGSRPGAIQLGEHRAFGDDSPAAGILSVIASVPIFLIAVTQEAWSWVTRKVPFLDDLFASRTPYRTVPIDDDAEILGNYEDD</sequence>
<dbReference type="GeneID" id="91096277"/>
<feature type="transmembrane region" description="Helical" evidence="18">
    <location>
        <begin position="1365"/>
        <end position="1386"/>
    </location>
</feature>
<dbReference type="PANTHER" id="PTHR12106:SF27">
    <property type="entry name" value="SORTILIN-RELATED RECEPTOR"/>
    <property type="match status" value="1"/>
</dbReference>
<dbReference type="CDD" id="cd15482">
    <property type="entry name" value="Sialidase_non-viral"/>
    <property type="match status" value="2"/>
</dbReference>
<evidence type="ECO:0000256" key="6">
    <source>
        <dbReference type="ARBA" id="ARBA00022729"/>
    </source>
</evidence>
<feature type="signal peptide" evidence="19">
    <location>
        <begin position="1"/>
        <end position="18"/>
    </location>
</feature>
<feature type="chain" id="PRO_5043657444" description="Vacuolar protein sorting/targeting protein 10" evidence="19">
    <location>
        <begin position="19"/>
        <end position="1469"/>
    </location>
</feature>
<evidence type="ECO:0000256" key="14">
    <source>
        <dbReference type="ARBA" id="ARBA00031250"/>
    </source>
</evidence>
<evidence type="ECO:0000256" key="4">
    <source>
        <dbReference type="ARBA" id="ARBA00015369"/>
    </source>
</evidence>
<dbReference type="InterPro" id="IPR031777">
    <property type="entry name" value="Sortilin_C"/>
</dbReference>
<dbReference type="Pfam" id="PF15901">
    <property type="entry name" value="Sortilin_C"/>
    <property type="match status" value="2"/>
</dbReference>
<dbReference type="Pfam" id="PF15902">
    <property type="entry name" value="Sortilin-Vps10"/>
    <property type="match status" value="2"/>
</dbReference>
<evidence type="ECO:0000256" key="3">
    <source>
        <dbReference type="ARBA" id="ARBA00008251"/>
    </source>
</evidence>
<evidence type="ECO:0000256" key="12">
    <source>
        <dbReference type="ARBA" id="ARBA00023180"/>
    </source>
</evidence>
<dbReference type="InterPro" id="IPR006581">
    <property type="entry name" value="VPS10"/>
</dbReference>
<dbReference type="SUPFAM" id="SSF50939">
    <property type="entry name" value="Sialidases"/>
    <property type="match status" value="1"/>
</dbReference>
<evidence type="ECO:0000256" key="11">
    <source>
        <dbReference type="ARBA" id="ARBA00023170"/>
    </source>
</evidence>
<dbReference type="GO" id="GO:0016020">
    <property type="term" value="C:membrane"/>
    <property type="evidence" value="ECO:0007669"/>
    <property type="project" value="UniProtKB-SubCell"/>
</dbReference>
<evidence type="ECO:0000313" key="21">
    <source>
        <dbReference type="EMBL" id="WWC90671.1"/>
    </source>
</evidence>
<evidence type="ECO:0000256" key="13">
    <source>
        <dbReference type="ARBA" id="ARBA00025569"/>
    </source>
</evidence>
<dbReference type="FunFam" id="3.30.60.270:FF:000007">
    <property type="entry name" value="Sortilin"/>
    <property type="match status" value="1"/>
</dbReference>
<feature type="domain" description="VPS10" evidence="20">
    <location>
        <begin position="724"/>
        <end position="1358"/>
    </location>
</feature>
<evidence type="ECO:0000313" key="22">
    <source>
        <dbReference type="Proteomes" id="UP001355207"/>
    </source>
</evidence>